<name>A0A371J7Z6_9FIRM</name>
<feature type="transmembrane region" description="Helical" evidence="1">
    <location>
        <begin position="499"/>
        <end position="520"/>
    </location>
</feature>
<keyword evidence="3" id="KW-1185">Reference proteome</keyword>
<comment type="caution">
    <text evidence="2">The sequence shown here is derived from an EMBL/GenBank/DDBJ whole genome shotgun (WGS) entry which is preliminary data.</text>
</comment>
<dbReference type="Proteomes" id="UP000216411">
    <property type="component" value="Unassembled WGS sequence"/>
</dbReference>
<dbReference type="EMBL" id="NOKA02000074">
    <property type="protein sequence ID" value="RDY28874.1"/>
    <property type="molecule type" value="Genomic_DNA"/>
</dbReference>
<feature type="transmembrane region" description="Helical" evidence="1">
    <location>
        <begin position="150"/>
        <end position="168"/>
    </location>
</feature>
<dbReference type="OrthoDB" id="2018099at2"/>
<keyword evidence="1" id="KW-1133">Transmembrane helix</keyword>
<feature type="transmembrane region" description="Helical" evidence="1">
    <location>
        <begin position="449"/>
        <end position="468"/>
    </location>
</feature>
<feature type="transmembrane region" description="Helical" evidence="1">
    <location>
        <begin position="231"/>
        <end position="263"/>
    </location>
</feature>
<protein>
    <submittedName>
        <fullName evidence="2">Uncharacterized protein</fullName>
    </submittedName>
</protein>
<evidence type="ECO:0000313" key="3">
    <source>
        <dbReference type="Proteomes" id="UP000216411"/>
    </source>
</evidence>
<evidence type="ECO:0000256" key="1">
    <source>
        <dbReference type="SAM" id="Phobius"/>
    </source>
</evidence>
<accession>A0A371J7Z6</accession>
<feature type="transmembrane region" description="Helical" evidence="1">
    <location>
        <begin position="174"/>
        <end position="193"/>
    </location>
</feature>
<sequence length="540" mass="62757">MIILGNRLKLNKLALVIALIHWGISFASDRLVFTYRLLDTTNRVSLAKAMLAWGAKLVFLALLLVMWQLIMVAFLELRSGNVRLNQYMKYTFIYLAIMLVFFILLFPGLWRMDEFGILKNAINILPHFWQGYLTSVFYIFALMLVPNPAGVVFVQVVVISLIVGYIIYKCSHVIEHRGLVYVLYVPFLLFPVIDSNFYPIRMSLYAFLELLYAFELFFIKYEKREIKKKNIWLLAVLAGIIICWRTEAIYYIILAPLTFFILFYRETSRKLKIEFMIAVVVTAGLLTSVQILGNKMDSKNDYELTSIVLPITPLVNEAYENGDQDILETIDKVLDTSLLINGYKAGESGISIYWNHTELRRNYTSEDFSDMKSAYYQLIMKYPSVFLIERLKTFIGSTGLLNETETLFEEDTQYYYVDFRETYHYKAVPFRSNMVKLLEFTDNETLHNIIYSFIPQAIFLIGICVVLLIKKKWGYFFLCGTICAKIPLIFLTAPSMLFMYYYSIYLIGAFGVGMIGVIIVDRMLKKTNQNERSGNYGRIQ</sequence>
<evidence type="ECO:0000313" key="2">
    <source>
        <dbReference type="EMBL" id="RDY28874.1"/>
    </source>
</evidence>
<dbReference type="AlphaFoldDB" id="A0A371J7Z6"/>
<feature type="transmembrane region" description="Helical" evidence="1">
    <location>
        <begin position="202"/>
        <end position="219"/>
    </location>
</feature>
<proteinExistence type="predicted"/>
<feature type="transmembrane region" description="Helical" evidence="1">
    <location>
        <begin position="475"/>
        <end position="493"/>
    </location>
</feature>
<reference evidence="2 3" key="1">
    <citation type="journal article" date="2017" name="Genome Announc.">
        <title>Draft Genome Sequence of a Sporulating and Motile Strain of Lachnotalea glycerini Isolated from Water in Quebec City, Canada.</title>
        <authorList>
            <person name="Maheux A.F."/>
            <person name="Boudreau D.K."/>
            <person name="Berube E."/>
            <person name="Boissinot M."/>
            <person name="Raymond F."/>
            <person name="Brodeur S."/>
            <person name="Corbeil J."/>
            <person name="Isabel S."/>
            <person name="Omar R.F."/>
            <person name="Bergeron M.G."/>
        </authorList>
    </citation>
    <scope>NUCLEOTIDE SEQUENCE [LARGE SCALE GENOMIC DNA]</scope>
    <source>
        <strain evidence="2 3">CCRI-19302</strain>
    </source>
</reference>
<keyword evidence="1" id="KW-0472">Membrane</keyword>
<keyword evidence="1" id="KW-0812">Transmembrane</keyword>
<feature type="transmembrane region" description="Helical" evidence="1">
    <location>
        <begin position="87"/>
        <end position="107"/>
    </location>
</feature>
<gene>
    <name evidence="2" type="ORF">CG710_018950</name>
</gene>
<feature type="transmembrane region" description="Helical" evidence="1">
    <location>
        <begin position="51"/>
        <end position="75"/>
    </location>
</feature>
<dbReference type="RefSeq" id="WP_094380286.1">
    <property type="nucleotide sequence ID" value="NZ_NOKA02000074.1"/>
</dbReference>
<organism evidence="2 3">
    <name type="scientific">Lachnotalea glycerini</name>
    <dbReference type="NCBI Taxonomy" id="1763509"/>
    <lineage>
        <taxon>Bacteria</taxon>
        <taxon>Bacillati</taxon>
        <taxon>Bacillota</taxon>
        <taxon>Clostridia</taxon>
        <taxon>Lachnospirales</taxon>
        <taxon>Lachnospiraceae</taxon>
        <taxon>Lachnotalea</taxon>
    </lineage>
</organism>